<comment type="similarity">
    <text evidence="1">Belongs to the V-ATPase E subunit family.</text>
</comment>
<accession>T0L6Z9</accession>
<dbReference type="Gene3D" id="3.30.2320.30">
    <property type="entry name" value="ATP synthase, E subunit, C-terminal"/>
    <property type="match status" value="1"/>
</dbReference>
<protein>
    <submittedName>
        <fullName evidence="4">Vacuolar atp synthase subunit e</fullName>
    </submittedName>
</protein>
<dbReference type="AlphaFoldDB" id="T0L6Z9"/>
<proteinExistence type="inferred from homology"/>
<dbReference type="PANTHER" id="PTHR45715">
    <property type="entry name" value="ATPASE H+-TRANSPORTING V1 SUBUNIT E1A-RELATED"/>
    <property type="match status" value="1"/>
</dbReference>
<dbReference type="InterPro" id="IPR038495">
    <property type="entry name" value="ATPase_E_C"/>
</dbReference>
<dbReference type="Pfam" id="PF01991">
    <property type="entry name" value="vATP-synt_E"/>
    <property type="match status" value="1"/>
</dbReference>
<dbReference type="Proteomes" id="UP000053780">
    <property type="component" value="Unassembled WGS sequence"/>
</dbReference>
<gene>
    <name evidence="4" type="ORF">NAPIS_ORF02027</name>
</gene>
<dbReference type="Gene3D" id="6.10.250.1620">
    <property type="match status" value="1"/>
</dbReference>
<keyword evidence="5" id="KW-1185">Reference proteome</keyword>
<sequence>MEKLPNKDIERMISFIKHEAEEKVKEIEIKAIQDYNTEKAFHVKCEMDKIEKECSIKRKNMEINKLKCVSDIINKYNLEYTKHKNDIIDNFFEKCIEQLKNVPLSEQLINKTFKLANDEVIAMVLPRDKKIVRKLKQNVEIREMSEECIGGIILISKDKKTIIDNSYVSRIDSVKKHYLNEIVKFIF</sequence>
<dbReference type="EMBL" id="KE647289">
    <property type="protein sequence ID" value="EQB60423.1"/>
    <property type="molecule type" value="Genomic_DNA"/>
</dbReference>
<evidence type="ECO:0000256" key="3">
    <source>
        <dbReference type="ARBA" id="ARBA00023065"/>
    </source>
</evidence>
<evidence type="ECO:0000256" key="2">
    <source>
        <dbReference type="ARBA" id="ARBA00022448"/>
    </source>
</evidence>
<dbReference type="OrthoDB" id="10263003at2759"/>
<reference evidence="4 5" key="1">
    <citation type="journal article" date="2013" name="BMC Genomics">
        <title>Genome sequencing and comparative genomics of honey bee microsporidia, Nosema apis reveal novel insights into host-parasite interactions.</title>
        <authorList>
            <person name="Chen Yp."/>
            <person name="Pettis J.S."/>
            <person name="Zhao Y."/>
            <person name="Liu X."/>
            <person name="Tallon L.J."/>
            <person name="Sadzewicz L.D."/>
            <person name="Li R."/>
            <person name="Zheng H."/>
            <person name="Huang S."/>
            <person name="Zhang X."/>
            <person name="Hamilton M.C."/>
            <person name="Pernal S.F."/>
            <person name="Melathopoulos A.P."/>
            <person name="Yan X."/>
            <person name="Evans J.D."/>
        </authorList>
    </citation>
    <scope>NUCLEOTIDE SEQUENCE [LARGE SCALE GENOMIC DNA]</scope>
    <source>
        <strain evidence="4 5">BRL 01</strain>
    </source>
</reference>
<evidence type="ECO:0000313" key="4">
    <source>
        <dbReference type="EMBL" id="EQB60423.1"/>
    </source>
</evidence>
<keyword evidence="2" id="KW-0813">Transport</keyword>
<dbReference type="SUPFAM" id="SSF160527">
    <property type="entry name" value="V-type ATPase subunit E-like"/>
    <property type="match status" value="1"/>
</dbReference>
<evidence type="ECO:0000313" key="5">
    <source>
        <dbReference type="Proteomes" id="UP000053780"/>
    </source>
</evidence>
<dbReference type="GO" id="GO:0033178">
    <property type="term" value="C:proton-transporting two-sector ATPase complex, catalytic domain"/>
    <property type="evidence" value="ECO:0007669"/>
    <property type="project" value="InterPro"/>
</dbReference>
<dbReference type="GO" id="GO:0046961">
    <property type="term" value="F:proton-transporting ATPase activity, rotational mechanism"/>
    <property type="evidence" value="ECO:0007669"/>
    <property type="project" value="InterPro"/>
</dbReference>
<dbReference type="VEuPathDB" id="MicrosporidiaDB:NAPIS_ORF02027"/>
<name>T0L6Z9_9MICR</name>
<keyword evidence="3" id="KW-0406">Ion transport</keyword>
<evidence type="ECO:0000256" key="1">
    <source>
        <dbReference type="ARBA" id="ARBA00005901"/>
    </source>
</evidence>
<dbReference type="HOGENOM" id="CLU_112121_1_0_1"/>
<dbReference type="InterPro" id="IPR002842">
    <property type="entry name" value="ATPase_V1_Esu"/>
</dbReference>
<organism evidence="4 5">
    <name type="scientific">Vairimorpha apis BRL 01</name>
    <dbReference type="NCBI Taxonomy" id="1037528"/>
    <lineage>
        <taxon>Eukaryota</taxon>
        <taxon>Fungi</taxon>
        <taxon>Fungi incertae sedis</taxon>
        <taxon>Microsporidia</taxon>
        <taxon>Nosematidae</taxon>
        <taxon>Vairimorpha</taxon>
    </lineage>
</organism>